<gene>
    <name evidence="2" type="ORF">A5844_000846</name>
</gene>
<protein>
    <recommendedName>
        <fullName evidence="1">NmrA-like domain-containing protein</fullName>
    </recommendedName>
</protein>
<accession>A0A2C9XQZ9</accession>
<evidence type="ECO:0000313" key="3">
    <source>
        <dbReference type="Proteomes" id="UP000194933"/>
    </source>
</evidence>
<comment type="caution">
    <text evidence="2">The sequence shown here is derived from an EMBL/GenBank/DDBJ whole genome shotgun (WGS) entry which is preliminary data.</text>
</comment>
<dbReference type="InterPro" id="IPR008030">
    <property type="entry name" value="NmrA-like"/>
</dbReference>
<dbReference type="InterPro" id="IPR036291">
    <property type="entry name" value="NAD(P)-bd_dom_sf"/>
</dbReference>
<dbReference type="Proteomes" id="UP000194933">
    <property type="component" value="Unassembled WGS sequence"/>
</dbReference>
<sequence>MKEKILVIGGTGNIGLPLIRSLNKNTDVEIIAGVFHVKQAHEVFQPYPNVSIKKFDFLDHSTFDSALEGVSKVFFIRPPQLSNPQKDMFPFLKTVKSKGIKQIVFVSLIGVEKNPLTPHHKIEKMIRELAIPFTFIRPSFFMQNLNTTHREDIQKNRELFIPAGNAKTSFIDTRDIGEIAAICLTTTKYLNTELEITGSEALTYHQVAQTMTKELGVTIRYSRPSLLKFRKTMINRGITKEYANVMTMLYFITQLGNAKKVTETAQSVLQRPATDFKTYVKDYKNYFL</sequence>
<dbReference type="RefSeq" id="WP_086284025.1">
    <property type="nucleotide sequence ID" value="NZ_NGMO01000001.1"/>
</dbReference>
<dbReference type="Pfam" id="PF05368">
    <property type="entry name" value="NmrA"/>
    <property type="match status" value="1"/>
</dbReference>
<keyword evidence="3" id="KW-1185">Reference proteome</keyword>
<dbReference type="Gene3D" id="3.90.25.10">
    <property type="entry name" value="UDP-galactose 4-epimerase, domain 1"/>
    <property type="match status" value="1"/>
</dbReference>
<reference evidence="2 3" key="1">
    <citation type="submission" date="2017-05" db="EMBL/GenBank/DDBJ databases">
        <title>The Genome Sequence of Enterococcus sp. 10A9_DIV0425.</title>
        <authorList>
            <consortium name="The Broad Institute Genomics Platform"/>
            <consortium name="The Broad Institute Genomic Center for Infectious Diseases"/>
            <person name="Earl A."/>
            <person name="Manson A."/>
            <person name="Schwartman J."/>
            <person name="Gilmore M."/>
            <person name="Abouelleil A."/>
            <person name="Cao P."/>
            <person name="Chapman S."/>
            <person name="Cusick C."/>
            <person name="Shea T."/>
            <person name="Young S."/>
            <person name="Neafsey D."/>
            <person name="Nusbaum C."/>
            <person name="Birren B."/>
        </authorList>
    </citation>
    <scope>NUCLEOTIDE SEQUENCE [LARGE SCALE GENOMIC DNA]</scope>
    <source>
        <strain evidence="2 3">10A9_DIV0425</strain>
    </source>
</reference>
<proteinExistence type="predicted"/>
<dbReference type="STRING" id="1987383.A5844_000846"/>
<dbReference type="PANTHER" id="PTHR43162">
    <property type="match status" value="1"/>
</dbReference>
<dbReference type="SUPFAM" id="SSF51735">
    <property type="entry name" value="NAD(P)-binding Rossmann-fold domains"/>
    <property type="match status" value="1"/>
</dbReference>
<dbReference type="AlphaFoldDB" id="A0A2C9XQZ9"/>
<dbReference type="EMBL" id="NGMO01000001">
    <property type="protein sequence ID" value="OTP12613.1"/>
    <property type="molecule type" value="Genomic_DNA"/>
</dbReference>
<dbReference type="InterPro" id="IPR051604">
    <property type="entry name" value="Ergot_Alk_Oxidoreductase"/>
</dbReference>
<evidence type="ECO:0000313" key="2">
    <source>
        <dbReference type="EMBL" id="OTP12613.1"/>
    </source>
</evidence>
<name>A0A2C9XQZ9_9ENTE</name>
<evidence type="ECO:0000259" key="1">
    <source>
        <dbReference type="Pfam" id="PF05368"/>
    </source>
</evidence>
<dbReference type="PANTHER" id="PTHR43162:SF1">
    <property type="entry name" value="PRESTALK A DIFFERENTIATION PROTEIN A"/>
    <property type="match status" value="1"/>
</dbReference>
<dbReference type="Gene3D" id="3.40.50.720">
    <property type="entry name" value="NAD(P)-binding Rossmann-like Domain"/>
    <property type="match status" value="1"/>
</dbReference>
<feature type="domain" description="NmrA-like" evidence="1">
    <location>
        <begin position="1"/>
        <end position="259"/>
    </location>
</feature>
<organism evidence="2 3">
    <name type="scientific">Candidatus Enterococcus wittei</name>
    <dbReference type="NCBI Taxonomy" id="1987383"/>
    <lineage>
        <taxon>Bacteria</taxon>
        <taxon>Bacillati</taxon>
        <taxon>Bacillota</taxon>
        <taxon>Bacilli</taxon>
        <taxon>Lactobacillales</taxon>
        <taxon>Enterococcaceae</taxon>
        <taxon>Enterococcus</taxon>
    </lineage>
</organism>